<dbReference type="RefSeq" id="WP_090266877.1">
    <property type="nucleotide sequence ID" value="NZ_FNDS01000011.1"/>
</dbReference>
<evidence type="ECO:0000313" key="2">
    <source>
        <dbReference type="Proteomes" id="UP000199636"/>
    </source>
</evidence>
<sequence>MITSKEADALADHLLGQYFRACGCATPEDVRKAGEMVISKTARGIEKYCGTARAVDVLQRTWLHIEPEATPS</sequence>
<proteinExistence type="predicted"/>
<reference evidence="2" key="1">
    <citation type="submission" date="2016-10" db="EMBL/GenBank/DDBJ databases">
        <authorList>
            <person name="Varghese N."/>
            <person name="Submissions S."/>
        </authorList>
    </citation>
    <scope>NUCLEOTIDE SEQUENCE [LARGE SCALE GENOMIC DNA]</scope>
    <source>
        <strain evidence="2">CCM 7469</strain>
    </source>
</reference>
<accession>A0A1G8LGF8</accession>
<gene>
    <name evidence="1" type="ORF">SAMN05216272_111140</name>
</gene>
<dbReference type="STRING" id="428992.SAMN05216272_111140"/>
<organism evidence="1 2">
    <name type="scientific">Pseudomonas panipatensis</name>
    <dbReference type="NCBI Taxonomy" id="428992"/>
    <lineage>
        <taxon>Bacteria</taxon>
        <taxon>Pseudomonadati</taxon>
        <taxon>Pseudomonadota</taxon>
        <taxon>Gammaproteobacteria</taxon>
        <taxon>Pseudomonadales</taxon>
        <taxon>Pseudomonadaceae</taxon>
        <taxon>Pseudomonas</taxon>
    </lineage>
</organism>
<dbReference type="AlphaFoldDB" id="A0A1G8LGF8"/>
<protein>
    <submittedName>
        <fullName evidence="1">Uncharacterized protein</fullName>
    </submittedName>
</protein>
<name>A0A1G8LGF8_9PSED</name>
<dbReference type="EMBL" id="FNDS01000011">
    <property type="protein sequence ID" value="SDI54771.1"/>
    <property type="molecule type" value="Genomic_DNA"/>
</dbReference>
<evidence type="ECO:0000313" key="1">
    <source>
        <dbReference type="EMBL" id="SDI54771.1"/>
    </source>
</evidence>
<keyword evidence="2" id="KW-1185">Reference proteome</keyword>
<dbReference type="OrthoDB" id="6949729at2"/>
<dbReference type="Proteomes" id="UP000199636">
    <property type="component" value="Unassembled WGS sequence"/>
</dbReference>